<protein>
    <recommendedName>
        <fullName evidence="5">CopL family metal-binding regulatory protein</fullName>
    </recommendedName>
</protein>
<dbReference type="OrthoDB" id="8779736at2"/>
<evidence type="ECO:0000313" key="3">
    <source>
        <dbReference type="EMBL" id="MUI11101.1"/>
    </source>
</evidence>
<evidence type="ECO:0000256" key="2">
    <source>
        <dbReference type="SAM" id="SignalP"/>
    </source>
</evidence>
<organism evidence="3 4">
    <name type="scientific">Pseudoduganella dura</name>
    <dbReference type="NCBI Taxonomy" id="321982"/>
    <lineage>
        <taxon>Bacteria</taxon>
        <taxon>Pseudomonadati</taxon>
        <taxon>Pseudomonadota</taxon>
        <taxon>Betaproteobacteria</taxon>
        <taxon>Burkholderiales</taxon>
        <taxon>Oxalobacteraceae</taxon>
        <taxon>Telluria group</taxon>
        <taxon>Pseudoduganella</taxon>
    </lineage>
</organism>
<evidence type="ECO:0008006" key="5">
    <source>
        <dbReference type="Google" id="ProtNLM"/>
    </source>
</evidence>
<feature type="region of interest" description="Disordered" evidence="1">
    <location>
        <begin position="50"/>
        <end position="103"/>
    </location>
</feature>
<keyword evidence="2" id="KW-0732">Signal</keyword>
<feature type="compositionally biased region" description="Basic and acidic residues" evidence="1">
    <location>
        <begin position="71"/>
        <end position="92"/>
    </location>
</feature>
<comment type="caution">
    <text evidence="3">The sequence shown here is derived from an EMBL/GenBank/DDBJ whole genome shotgun (WGS) entry which is preliminary data.</text>
</comment>
<sequence length="161" mass="16680">MKALLRTLLLWFLLAGVPLQGFAAATMLLCGPGLPAAAPSAIAPKLPAAMQMDSHHEHDHDRAAMPAAQHDSVERQVSHDRPAHDYPGHDYPPHPQPDASHGDHVKCASAGACCTGAPLAPSLPAAPPLQKGRCATVPFVAAAPAAVDLAGLERPPKFPTA</sequence>
<name>A0A6I3XC58_9BURK</name>
<dbReference type="RefSeq" id="WP_155706918.1">
    <property type="nucleotide sequence ID" value="NZ_BMWU01000027.1"/>
</dbReference>
<feature type="compositionally biased region" description="Basic and acidic residues" evidence="1">
    <location>
        <begin position="53"/>
        <end position="63"/>
    </location>
</feature>
<proteinExistence type="predicted"/>
<keyword evidence="4" id="KW-1185">Reference proteome</keyword>
<reference evidence="3 4" key="1">
    <citation type="submission" date="2019-11" db="EMBL/GenBank/DDBJ databases">
        <title>Draft Genome Sequences of Six Type Strains of the Genus Massilia.</title>
        <authorList>
            <person name="Miess H."/>
            <person name="Frediansyah A."/>
            <person name="Goeker M."/>
            <person name="Gross H."/>
        </authorList>
    </citation>
    <scope>NUCLEOTIDE SEQUENCE [LARGE SCALE GENOMIC DNA]</scope>
    <source>
        <strain evidence="3 4">DSM 17513</strain>
    </source>
</reference>
<dbReference type="Proteomes" id="UP000431684">
    <property type="component" value="Unassembled WGS sequence"/>
</dbReference>
<accession>A0A6I3XC58</accession>
<evidence type="ECO:0000313" key="4">
    <source>
        <dbReference type="Proteomes" id="UP000431684"/>
    </source>
</evidence>
<dbReference type="AlphaFoldDB" id="A0A6I3XC58"/>
<gene>
    <name evidence="3" type="ORF">GJV26_01130</name>
</gene>
<dbReference type="EMBL" id="WNWM01000002">
    <property type="protein sequence ID" value="MUI11101.1"/>
    <property type="molecule type" value="Genomic_DNA"/>
</dbReference>
<feature type="chain" id="PRO_5026337913" description="CopL family metal-binding regulatory protein" evidence="2">
    <location>
        <begin position="24"/>
        <end position="161"/>
    </location>
</feature>
<evidence type="ECO:0000256" key="1">
    <source>
        <dbReference type="SAM" id="MobiDB-lite"/>
    </source>
</evidence>
<feature type="signal peptide" evidence="2">
    <location>
        <begin position="1"/>
        <end position="23"/>
    </location>
</feature>